<evidence type="ECO:0000256" key="5">
    <source>
        <dbReference type="ARBA" id="ARBA00022692"/>
    </source>
</evidence>
<keyword evidence="2" id="KW-1003">Cell membrane</keyword>
<evidence type="ECO:0000256" key="7">
    <source>
        <dbReference type="ARBA" id="ARBA00023136"/>
    </source>
</evidence>
<keyword evidence="7 9" id="KW-0472">Membrane</keyword>
<keyword evidence="8" id="KW-0131">Cell cycle</keyword>
<dbReference type="EMBL" id="MN079091">
    <property type="protein sequence ID" value="QEA04884.1"/>
    <property type="molecule type" value="Genomic_DNA"/>
</dbReference>
<evidence type="ECO:0000313" key="10">
    <source>
        <dbReference type="EMBL" id="QEA04884.1"/>
    </source>
</evidence>
<dbReference type="HAMAP" id="MF_02203">
    <property type="entry name" value="TolR"/>
    <property type="match status" value="1"/>
</dbReference>
<evidence type="ECO:0000256" key="6">
    <source>
        <dbReference type="ARBA" id="ARBA00022989"/>
    </source>
</evidence>
<comment type="subcellular location">
    <subcellularLocation>
        <location evidence="1">Cell membrane</location>
        <topology evidence="1">Single-pass membrane protein</topology>
    </subcellularLocation>
</comment>
<evidence type="ECO:0000256" key="2">
    <source>
        <dbReference type="ARBA" id="ARBA00022475"/>
    </source>
</evidence>
<evidence type="ECO:0000256" key="8">
    <source>
        <dbReference type="ARBA" id="ARBA00023306"/>
    </source>
</evidence>
<dbReference type="NCBIfam" id="TIGR02801">
    <property type="entry name" value="tolR"/>
    <property type="match status" value="1"/>
</dbReference>
<organism evidence="10">
    <name type="scientific">uncultured organism</name>
    <dbReference type="NCBI Taxonomy" id="155900"/>
    <lineage>
        <taxon>unclassified sequences</taxon>
        <taxon>environmental samples</taxon>
    </lineage>
</organism>
<dbReference type="PANTHER" id="PTHR30558:SF7">
    <property type="entry name" value="TOL-PAL SYSTEM PROTEIN TOLR"/>
    <property type="match status" value="1"/>
</dbReference>
<evidence type="ECO:0000256" key="4">
    <source>
        <dbReference type="ARBA" id="ARBA00022618"/>
    </source>
</evidence>
<dbReference type="Gene3D" id="3.30.420.270">
    <property type="match status" value="1"/>
</dbReference>
<dbReference type="Pfam" id="PF02472">
    <property type="entry name" value="ExbD"/>
    <property type="match status" value="1"/>
</dbReference>
<keyword evidence="6 9" id="KW-1133">Transmembrane helix</keyword>
<keyword evidence="4" id="KW-0132">Cell division</keyword>
<sequence length="149" mass="16538">MRSTLPPPRQRIRRRPMAEINVVPYIDVMLVLLVIFMVTAPLLYQGVEIDLPQQSAEAMPQQDQEPVIIEVDSEGQTYLNVGESPDEPVSAKALITTVTAVRRQRPDVPVLVRGDKNVSYGRVIEVMARLKQAGVPQVGLMTEPPAGER</sequence>
<proteinExistence type="inferred from homology"/>
<gene>
    <name evidence="10" type="primary">exbD</name>
    <name evidence="10" type="ORF">KBTEX_01202</name>
</gene>
<dbReference type="GO" id="GO:0022857">
    <property type="term" value="F:transmembrane transporter activity"/>
    <property type="evidence" value="ECO:0007669"/>
    <property type="project" value="InterPro"/>
</dbReference>
<dbReference type="AlphaFoldDB" id="A0A5B8RBQ0"/>
<evidence type="ECO:0000256" key="3">
    <source>
        <dbReference type="ARBA" id="ARBA00022519"/>
    </source>
</evidence>
<keyword evidence="5 9" id="KW-0812">Transmembrane</keyword>
<dbReference type="GO" id="GO:0051301">
    <property type="term" value="P:cell division"/>
    <property type="evidence" value="ECO:0007669"/>
    <property type="project" value="UniProtKB-KW"/>
</dbReference>
<dbReference type="GO" id="GO:0005886">
    <property type="term" value="C:plasma membrane"/>
    <property type="evidence" value="ECO:0007669"/>
    <property type="project" value="UniProtKB-SubCell"/>
</dbReference>
<protein>
    <submittedName>
        <fullName evidence="10">Biopolymer transport protein ExbD</fullName>
    </submittedName>
</protein>
<dbReference type="InterPro" id="IPR003400">
    <property type="entry name" value="ExbD"/>
</dbReference>
<dbReference type="InterPro" id="IPR014168">
    <property type="entry name" value="Tol-Pal_TolR"/>
</dbReference>
<accession>A0A5B8RBQ0</accession>
<evidence type="ECO:0000256" key="9">
    <source>
        <dbReference type="SAM" id="Phobius"/>
    </source>
</evidence>
<dbReference type="GO" id="GO:0015031">
    <property type="term" value="P:protein transport"/>
    <property type="evidence" value="ECO:0007669"/>
    <property type="project" value="InterPro"/>
</dbReference>
<dbReference type="PANTHER" id="PTHR30558">
    <property type="entry name" value="EXBD MEMBRANE COMPONENT OF PMF-DRIVEN MACROMOLECULE IMPORT SYSTEM"/>
    <property type="match status" value="1"/>
</dbReference>
<name>A0A5B8RBQ0_9ZZZZ</name>
<reference evidence="10" key="1">
    <citation type="submission" date="2019-06" db="EMBL/GenBank/DDBJ databases">
        <authorList>
            <person name="Murdoch R.W."/>
            <person name="Fathepure B."/>
        </authorList>
    </citation>
    <scope>NUCLEOTIDE SEQUENCE</scope>
</reference>
<evidence type="ECO:0000256" key="1">
    <source>
        <dbReference type="ARBA" id="ARBA00004162"/>
    </source>
</evidence>
<keyword evidence="3" id="KW-0997">Cell inner membrane</keyword>
<feature type="transmembrane region" description="Helical" evidence="9">
    <location>
        <begin position="21"/>
        <end position="44"/>
    </location>
</feature>